<name>A0A0K2V961_LEPSM</name>
<evidence type="ECO:0000313" key="1">
    <source>
        <dbReference type="EMBL" id="CDW46712.1"/>
    </source>
</evidence>
<accession>A0A0K2V961</accession>
<reference evidence="1" key="1">
    <citation type="submission" date="2014-05" db="EMBL/GenBank/DDBJ databases">
        <authorList>
            <person name="Chronopoulou M."/>
        </authorList>
    </citation>
    <scope>NUCLEOTIDE SEQUENCE</scope>
    <source>
        <tissue evidence="1">Whole organism</tissue>
    </source>
</reference>
<dbReference type="AlphaFoldDB" id="A0A0K2V961"/>
<dbReference type="EMBL" id="HACA01029351">
    <property type="protein sequence ID" value="CDW46712.1"/>
    <property type="molecule type" value="Transcribed_RNA"/>
</dbReference>
<sequence>MSFLDTRWILSKNLYSIQSW</sequence>
<proteinExistence type="predicted"/>
<protein>
    <submittedName>
        <fullName evidence="1">Uncharacterized protein</fullName>
    </submittedName>
</protein>
<organism evidence="1">
    <name type="scientific">Lepeophtheirus salmonis</name>
    <name type="common">Salmon louse</name>
    <name type="synonym">Caligus salmonis</name>
    <dbReference type="NCBI Taxonomy" id="72036"/>
    <lineage>
        <taxon>Eukaryota</taxon>
        <taxon>Metazoa</taxon>
        <taxon>Ecdysozoa</taxon>
        <taxon>Arthropoda</taxon>
        <taxon>Crustacea</taxon>
        <taxon>Multicrustacea</taxon>
        <taxon>Hexanauplia</taxon>
        <taxon>Copepoda</taxon>
        <taxon>Siphonostomatoida</taxon>
        <taxon>Caligidae</taxon>
        <taxon>Lepeophtheirus</taxon>
    </lineage>
</organism>